<gene>
    <name evidence="4" type="ORF">ACFQ03_19830</name>
</gene>
<keyword evidence="3" id="KW-0119">Carbohydrate metabolism</keyword>
<reference evidence="5" key="1">
    <citation type="journal article" date="2019" name="Int. J. Syst. Evol. Microbiol.">
        <title>The Global Catalogue of Microorganisms (GCM) 10K type strain sequencing project: providing services to taxonomists for standard genome sequencing and annotation.</title>
        <authorList>
            <consortium name="The Broad Institute Genomics Platform"/>
            <consortium name="The Broad Institute Genome Sequencing Center for Infectious Disease"/>
            <person name="Wu L."/>
            <person name="Ma J."/>
        </authorList>
    </citation>
    <scope>NUCLEOTIDE SEQUENCE [LARGE SCALE GENOMIC DNA]</scope>
    <source>
        <strain evidence="5">CCUG 57263</strain>
    </source>
</reference>
<evidence type="ECO:0000256" key="3">
    <source>
        <dbReference type="ARBA" id="ARBA00022629"/>
    </source>
</evidence>
<dbReference type="InterPro" id="IPR036388">
    <property type="entry name" value="WH-like_DNA-bd_sf"/>
</dbReference>
<dbReference type="InterPro" id="IPR043129">
    <property type="entry name" value="ATPase_NBD"/>
</dbReference>
<comment type="similarity">
    <text evidence="2">Belongs to the ROK (NagC/XylR) family.</text>
</comment>
<organism evidence="4 5">
    <name type="scientific">Paenibacillus residui</name>
    <dbReference type="NCBI Taxonomy" id="629724"/>
    <lineage>
        <taxon>Bacteria</taxon>
        <taxon>Bacillati</taxon>
        <taxon>Bacillota</taxon>
        <taxon>Bacilli</taxon>
        <taxon>Bacillales</taxon>
        <taxon>Paenibacillaceae</taxon>
        <taxon>Paenibacillus</taxon>
    </lineage>
</organism>
<name>A0ABW3DD84_9BACL</name>
<comment type="caution">
    <text evidence="4">The sequence shown here is derived from an EMBL/GenBank/DDBJ whole genome shotgun (WGS) entry which is preliminary data.</text>
</comment>
<sequence length="401" mass="44099">MVGQSPGPGSKAKSIFRLIRKQKKVSKQDLLDQCEMPVSTLTRVLEELTTQGWIRETGLGESTGGRRPILYEVNPDYGYVLGMEISRLNAKLVLCDLQTNKLAERGWPMTAEATPQYVLQRAVREIESMLAERQISLAAVLGLGIGAVGPLDRQRGIILHPRYFQAPGWENVDISRQLSEGLGIQVFLDNGANTAIRGEYWADPAREFKHLLYVHGGMGLRSAMMSDGKVVYGAVDMEGAVGQMIIQTDGRPHRESEGNYGSLESYTAIYALEQEAASKLKQGRDSLLRALAGSPEKVTFAHLVQALHKQDALTIEIFTQAATYFGIGLANLLNILHPEKVILGGPLITAHDLFFQISTRVAVQKAYYYPEYQVMFSRGRLGEDAIASGAAVMAIDSLTEE</sequence>
<dbReference type="Pfam" id="PF00480">
    <property type="entry name" value="ROK"/>
    <property type="match status" value="1"/>
</dbReference>
<dbReference type="Gene3D" id="1.10.10.10">
    <property type="entry name" value="Winged helix-like DNA-binding domain superfamily/Winged helix DNA-binding domain"/>
    <property type="match status" value="1"/>
</dbReference>
<dbReference type="SUPFAM" id="SSF53067">
    <property type="entry name" value="Actin-like ATPase domain"/>
    <property type="match status" value="1"/>
</dbReference>
<evidence type="ECO:0000313" key="4">
    <source>
        <dbReference type="EMBL" id="MFD0871392.1"/>
    </source>
</evidence>
<evidence type="ECO:0000256" key="2">
    <source>
        <dbReference type="ARBA" id="ARBA00006479"/>
    </source>
</evidence>
<comment type="function">
    <text evidence="1">Transcriptional repressor of xylose-utilizing enzymes.</text>
</comment>
<evidence type="ECO:0000313" key="5">
    <source>
        <dbReference type="Proteomes" id="UP001597120"/>
    </source>
</evidence>
<dbReference type="Proteomes" id="UP001597120">
    <property type="component" value="Unassembled WGS sequence"/>
</dbReference>
<dbReference type="RefSeq" id="WP_379290402.1">
    <property type="nucleotide sequence ID" value="NZ_JBHTIU010000081.1"/>
</dbReference>
<dbReference type="InterPro" id="IPR000600">
    <property type="entry name" value="ROK"/>
</dbReference>
<dbReference type="EMBL" id="JBHTIU010000081">
    <property type="protein sequence ID" value="MFD0871392.1"/>
    <property type="molecule type" value="Genomic_DNA"/>
</dbReference>
<accession>A0ABW3DD84</accession>
<evidence type="ECO:0000256" key="1">
    <source>
        <dbReference type="ARBA" id="ARBA00002486"/>
    </source>
</evidence>
<dbReference type="PANTHER" id="PTHR18964:SF149">
    <property type="entry name" value="BIFUNCTIONAL UDP-N-ACETYLGLUCOSAMINE 2-EPIMERASE_N-ACETYLMANNOSAMINE KINASE"/>
    <property type="match status" value="1"/>
</dbReference>
<keyword evidence="5" id="KW-1185">Reference proteome</keyword>
<dbReference type="InterPro" id="IPR036390">
    <property type="entry name" value="WH_DNA-bd_sf"/>
</dbReference>
<dbReference type="PANTHER" id="PTHR18964">
    <property type="entry name" value="ROK (REPRESSOR, ORF, KINASE) FAMILY"/>
    <property type="match status" value="1"/>
</dbReference>
<keyword evidence="3" id="KW-0859">Xylose metabolism</keyword>
<protein>
    <submittedName>
        <fullName evidence="4">ROK family protein</fullName>
    </submittedName>
</protein>
<proteinExistence type="inferred from homology"/>
<dbReference type="Gene3D" id="3.30.420.40">
    <property type="match status" value="2"/>
</dbReference>
<dbReference type="SUPFAM" id="SSF46785">
    <property type="entry name" value="Winged helix' DNA-binding domain"/>
    <property type="match status" value="1"/>
</dbReference>